<evidence type="ECO:0000313" key="1">
    <source>
        <dbReference type="EMBL" id="OOQ60788.1"/>
    </source>
</evidence>
<dbReference type="EMBL" id="MBTF01000004">
    <property type="protein sequence ID" value="OOQ60788.1"/>
    <property type="molecule type" value="Genomic_DNA"/>
</dbReference>
<sequence>MQSGDVFYLPELIMLTEEEKQIILNTYKWIKVPRYVDDESLSWEERYKRLDEHHVRETSFLIEKIRALVAGM</sequence>
<accession>A0A1S9PJL6</accession>
<organism evidence="1 2">
    <name type="scientific">Mucilaginibacter pedocola</name>
    <dbReference type="NCBI Taxonomy" id="1792845"/>
    <lineage>
        <taxon>Bacteria</taxon>
        <taxon>Pseudomonadati</taxon>
        <taxon>Bacteroidota</taxon>
        <taxon>Sphingobacteriia</taxon>
        <taxon>Sphingobacteriales</taxon>
        <taxon>Sphingobacteriaceae</taxon>
        <taxon>Mucilaginibacter</taxon>
    </lineage>
</organism>
<comment type="caution">
    <text evidence="1">The sequence shown here is derived from an EMBL/GenBank/DDBJ whole genome shotgun (WGS) entry which is preliminary data.</text>
</comment>
<dbReference type="AlphaFoldDB" id="A0A1S9PJL6"/>
<protein>
    <submittedName>
        <fullName evidence="1">Uncharacterized protein</fullName>
    </submittedName>
</protein>
<reference evidence="1 2" key="1">
    <citation type="submission" date="2016-07" db="EMBL/GenBank/DDBJ databases">
        <title>Genomic analysis of zinc-resistant bacterium Mucilaginibacter pedocola TBZ30.</title>
        <authorList>
            <person name="Huang J."/>
            <person name="Tang J."/>
        </authorList>
    </citation>
    <scope>NUCLEOTIDE SEQUENCE [LARGE SCALE GENOMIC DNA]</scope>
    <source>
        <strain evidence="1 2">TBZ30</strain>
    </source>
</reference>
<dbReference type="Proteomes" id="UP000189739">
    <property type="component" value="Unassembled WGS sequence"/>
</dbReference>
<keyword evidence="2" id="KW-1185">Reference proteome</keyword>
<proteinExistence type="predicted"/>
<name>A0A1S9PJL6_9SPHI</name>
<gene>
    <name evidence="1" type="ORF">BC343_22695</name>
</gene>
<evidence type="ECO:0000313" key="2">
    <source>
        <dbReference type="Proteomes" id="UP000189739"/>
    </source>
</evidence>